<organism evidence="3 4">
    <name type="scientific">Panicum miliaceum</name>
    <name type="common">Proso millet</name>
    <name type="synonym">Broomcorn millet</name>
    <dbReference type="NCBI Taxonomy" id="4540"/>
    <lineage>
        <taxon>Eukaryota</taxon>
        <taxon>Viridiplantae</taxon>
        <taxon>Streptophyta</taxon>
        <taxon>Embryophyta</taxon>
        <taxon>Tracheophyta</taxon>
        <taxon>Spermatophyta</taxon>
        <taxon>Magnoliopsida</taxon>
        <taxon>Liliopsida</taxon>
        <taxon>Poales</taxon>
        <taxon>Poaceae</taxon>
        <taxon>PACMAD clade</taxon>
        <taxon>Panicoideae</taxon>
        <taxon>Panicodae</taxon>
        <taxon>Paniceae</taxon>
        <taxon>Panicinae</taxon>
        <taxon>Panicum</taxon>
        <taxon>Panicum sect. Panicum</taxon>
    </lineage>
</organism>
<dbReference type="OrthoDB" id="45365at2759"/>
<dbReference type="EMBL" id="PQIB02000009">
    <property type="protein sequence ID" value="RLM99976.1"/>
    <property type="molecule type" value="Genomic_DNA"/>
</dbReference>
<dbReference type="PANTHER" id="PTHR46034:SF15">
    <property type="entry name" value="DCD (DEVELOPMENT AND CELL DEATH) DOMAIN PROTEIN"/>
    <property type="match status" value="1"/>
</dbReference>
<feature type="region of interest" description="Disordered" evidence="1">
    <location>
        <begin position="221"/>
        <end position="246"/>
    </location>
</feature>
<dbReference type="InterPro" id="IPR015915">
    <property type="entry name" value="Kelch-typ_b-propeller"/>
</dbReference>
<feature type="compositionally biased region" description="Basic and acidic residues" evidence="1">
    <location>
        <begin position="229"/>
        <end position="239"/>
    </location>
</feature>
<evidence type="ECO:0000256" key="1">
    <source>
        <dbReference type="SAM" id="MobiDB-lite"/>
    </source>
</evidence>
<evidence type="ECO:0000313" key="4">
    <source>
        <dbReference type="Proteomes" id="UP000275267"/>
    </source>
</evidence>
<dbReference type="STRING" id="4540.A0A3L6RAW9"/>
<protein>
    <submittedName>
        <fullName evidence="3">Actin-binding protein IPP-like</fullName>
    </submittedName>
</protein>
<dbReference type="Pfam" id="PF10539">
    <property type="entry name" value="Dev_Cell_Death"/>
    <property type="match status" value="1"/>
</dbReference>
<reference evidence="4" key="1">
    <citation type="journal article" date="2019" name="Nat. Commun.">
        <title>The genome of broomcorn millet.</title>
        <authorList>
            <person name="Zou C."/>
            <person name="Miki D."/>
            <person name="Li D."/>
            <person name="Tang Q."/>
            <person name="Xiao L."/>
            <person name="Rajput S."/>
            <person name="Deng P."/>
            <person name="Jia W."/>
            <person name="Huang R."/>
            <person name="Zhang M."/>
            <person name="Sun Y."/>
            <person name="Hu J."/>
            <person name="Fu X."/>
            <person name="Schnable P.S."/>
            <person name="Li F."/>
            <person name="Zhang H."/>
            <person name="Feng B."/>
            <person name="Zhu X."/>
            <person name="Liu R."/>
            <person name="Schnable J.C."/>
            <person name="Zhu J.-K."/>
            <person name="Zhang H."/>
        </authorList>
    </citation>
    <scope>NUCLEOTIDE SEQUENCE [LARGE SCALE GENOMIC DNA]</scope>
</reference>
<keyword evidence="4" id="KW-1185">Reference proteome</keyword>
<evidence type="ECO:0000259" key="2">
    <source>
        <dbReference type="PROSITE" id="PS51222"/>
    </source>
</evidence>
<feature type="domain" description="DCD" evidence="2">
    <location>
        <begin position="20"/>
        <end position="153"/>
    </location>
</feature>
<sequence>MQTHHPNSQSAIQIRNLPEKQLAAVIFGCKPETIEECLAKQLFGLPSIHYSYVKHVKPGMPLFLFNYIDRRLHGLFEAASPGQMSIDPYAWSNEDSLKTPFPAQVRVCTKIKYPPMLESRYKTVLSKNYYDRHLFYFELDHAQAKALISLFKSLAPANFNRVPAVSSKQSIVLSLSPSKRKTPALPDPKKVKAKSKDINPFSILSNASDGVLDNWADSDVENASVSENSRSDTDEKESGEPVSDWEDLDDNVLQNQFSPHSNPDEVSQNSSYKTVCQGMELAEWSHAVSDPVNGERHIFEEDMLVNLHNEHTDAGSVDKIDSEVHNNSDNIELQHERQTILKKLKELSFIRQQAALSSQDPVDPCSDQCVPEGKPVNANFSCDTFGATLEDKISPEERHRDYAEIIADLAKRAEALEKKQNVSDQDILFLREVVKDSGRKVQQLEYLVDELQFKFDSSLSHLGSMCDNLTKPSIFLIGGYNSETWLSSLDSFSPEKDILVGLTPMSSARSYASAAALDGHIFAFGGGDGMSWYNTVECYSSRNNEWTECPLLNRKKGSLAGTSLNSKLYAIGGGDGNETFSEVEVFDPYLGKWICGPSMLVSRFALGATELNGTIYAAGGYDGSMYLQYAMGGYNGDKMVSCVEIYDPRLNAWRMGDPMSSPRGYAAAVSLDGSVYLIGGLQSNVQILDTVEVYSVSSGWSALGFSSLGKRTFASAVVM</sequence>
<dbReference type="InterPro" id="IPR013989">
    <property type="entry name" value="Dev_and_cell_death_domain"/>
</dbReference>
<dbReference type="InterPro" id="IPR044832">
    <property type="entry name" value="NRP-like"/>
</dbReference>
<dbReference type="SUPFAM" id="SSF50965">
    <property type="entry name" value="Galactose oxidase, central domain"/>
    <property type="match status" value="1"/>
</dbReference>
<gene>
    <name evidence="3" type="ORF">C2845_PM06G05980</name>
</gene>
<proteinExistence type="predicted"/>
<dbReference type="Pfam" id="PF01344">
    <property type="entry name" value="Kelch_1"/>
    <property type="match status" value="4"/>
</dbReference>
<comment type="caution">
    <text evidence="3">The sequence shown here is derived from an EMBL/GenBank/DDBJ whole genome shotgun (WGS) entry which is preliminary data.</text>
</comment>
<dbReference type="GO" id="GO:0034976">
    <property type="term" value="P:response to endoplasmic reticulum stress"/>
    <property type="evidence" value="ECO:0007669"/>
    <property type="project" value="InterPro"/>
</dbReference>
<dbReference type="Gene3D" id="2.120.10.80">
    <property type="entry name" value="Kelch-type beta propeller"/>
    <property type="match status" value="2"/>
</dbReference>
<dbReference type="InterPro" id="IPR011043">
    <property type="entry name" value="Gal_Oxase/kelch_b-propeller"/>
</dbReference>
<accession>A0A3L6RAW9</accession>
<dbReference type="PANTHER" id="PTHR46034">
    <property type="match status" value="1"/>
</dbReference>
<dbReference type="PROSITE" id="PS51222">
    <property type="entry name" value="DCD"/>
    <property type="match status" value="1"/>
</dbReference>
<name>A0A3L6RAW9_PANMI</name>
<dbReference type="InterPro" id="IPR006652">
    <property type="entry name" value="Kelch_1"/>
</dbReference>
<dbReference type="SMART" id="SM00767">
    <property type="entry name" value="DCD"/>
    <property type="match status" value="1"/>
</dbReference>
<evidence type="ECO:0000313" key="3">
    <source>
        <dbReference type="EMBL" id="RLM99976.1"/>
    </source>
</evidence>
<dbReference type="AlphaFoldDB" id="A0A3L6RAW9"/>
<dbReference type="SMART" id="SM00612">
    <property type="entry name" value="Kelch"/>
    <property type="match status" value="5"/>
</dbReference>
<dbReference type="Proteomes" id="UP000275267">
    <property type="component" value="Unassembled WGS sequence"/>
</dbReference>